<dbReference type="SUPFAM" id="SSF55874">
    <property type="entry name" value="ATPase domain of HSP90 chaperone/DNA topoisomerase II/histidine kinase"/>
    <property type="match status" value="1"/>
</dbReference>
<dbReference type="SMART" id="SM00387">
    <property type="entry name" value="HATPase_c"/>
    <property type="match status" value="1"/>
</dbReference>
<dbReference type="Pfam" id="PF00512">
    <property type="entry name" value="HisKA"/>
    <property type="match status" value="1"/>
</dbReference>
<dbReference type="SMART" id="SM00448">
    <property type="entry name" value="REC"/>
    <property type="match status" value="1"/>
</dbReference>
<evidence type="ECO:0000259" key="13">
    <source>
        <dbReference type="PROSITE" id="PS50109"/>
    </source>
</evidence>
<dbReference type="InterPro" id="IPR036890">
    <property type="entry name" value="HATPase_C_sf"/>
</dbReference>
<feature type="domain" description="Histidine kinase" evidence="13">
    <location>
        <begin position="882"/>
        <end position="1103"/>
    </location>
</feature>
<keyword evidence="12" id="KW-0472">Membrane</keyword>
<feature type="domain" description="Response regulatory" evidence="14">
    <location>
        <begin position="1256"/>
        <end position="1375"/>
    </location>
</feature>
<dbReference type="InterPro" id="IPR013783">
    <property type="entry name" value="Ig-like_fold"/>
</dbReference>
<dbReference type="CDD" id="cd16922">
    <property type="entry name" value="HATPase_EvgS-ArcB-TorS-like"/>
    <property type="match status" value="1"/>
</dbReference>
<dbReference type="EMBL" id="FWZU01000003">
    <property type="protein sequence ID" value="SMF12958.1"/>
    <property type="molecule type" value="Genomic_DNA"/>
</dbReference>
<dbReference type="EC" id="2.7.13.3" evidence="2"/>
<evidence type="ECO:0000256" key="3">
    <source>
        <dbReference type="ARBA" id="ARBA00022553"/>
    </source>
</evidence>
<name>A0A1X7DCN2_9BACT</name>
<dbReference type="InterPro" id="IPR001789">
    <property type="entry name" value="Sig_transdc_resp-reg_receiver"/>
</dbReference>
<evidence type="ECO:0000256" key="1">
    <source>
        <dbReference type="ARBA" id="ARBA00000085"/>
    </source>
</evidence>
<keyword evidence="3 11" id="KW-0597">Phosphoprotein</keyword>
<evidence type="ECO:0000256" key="6">
    <source>
        <dbReference type="ARBA" id="ARBA00022777"/>
    </source>
</evidence>
<evidence type="ECO:0000313" key="15">
    <source>
        <dbReference type="EMBL" id="SMF12958.1"/>
    </source>
</evidence>
<dbReference type="CDD" id="cd00082">
    <property type="entry name" value="HisKA"/>
    <property type="match status" value="1"/>
</dbReference>
<feature type="modified residue" description="4-aspartylphosphate" evidence="11">
    <location>
        <position position="1305"/>
    </location>
</feature>
<dbReference type="Gene3D" id="2.130.10.10">
    <property type="entry name" value="YVTN repeat-like/Quinoprotein amine dehydrogenase"/>
    <property type="match status" value="5"/>
</dbReference>
<dbReference type="InterPro" id="IPR011110">
    <property type="entry name" value="Reg_prop"/>
</dbReference>
<dbReference type="RefSeq" id="WP_245805504.1">
    <property type="nucleotide sequence ID" value="NZ_FWZU01000003.1"/>
</dbReference>
<dbReference type="InterPro" id="IPR036097">
    <property type="entry name" value="HisK_dim/P_sf"/>
</dbReference>
<dbReference type="PRINTS" id="PR00344">
    <property type="entry name" value="BCTRLSENSOR"/>
</dbReference>
<dbReference type="SUPFAM" id="SSF63829">
    <property type="entry name" value="Calcium-dependent phosphotriesterase"/>
    <property type="match status" value="4"/>
</dbReference>
<dbReference type="FunFam" id="3.30.565.10:FF:000010">
    <property type="entry name" value="Sensor histidine kinase RcsC"/>
    <property type="match status" value="1"/>
</dbReference>
<keyword evidence="6 15" id="KW-0418">Kinase</keyword>
<dbReference type="PANTHER" id="PTHR43547:SF2">
    <property type="entry name" value="HYBRID SIGNAL TRANSDUCTION HISTIDINE KINASE C"/>
    <property type="match status" value="1"/>
</dbReference>
<organism evidence="15 16">
    <name type="scientific">Desulfovibrio gilichinskyi</name>
    <dbReference type="NCBI Taxonomy" id="1519643"/>
    <lineage>
        <taxon>Bacteria</taxon>
        <taxon>Pseudomonadati</taxon>
        <taxon>Thermodesulfobacteriota</taxon>
        <taxon>Desulfovibrionia</taxon>
        <taxon>Desulfovibrionales</taxon>
        <taxon>Desulfovibrionaceae</taxon>
        <taxon>Desulfovibrio</taxon>
    </lineage>
</organism>
<evidence type="ECO:0000256" key="8">
    <source>
        <dbReference type="ARBA" id="ARBA00023012"/>
    </source>
</evidence>
<keyword evidence="8" id="KW-0902">Two-component regulatory system</keyword>
<dbReference type="GO" id="GO:0000155">
    <property type="term" value="F:phosphorelay sensor kinase activity"/>
    <property type="evidence" value="ECO:0007669"/>
    <property type="project" value="InterPro"/>
</dbReference>
<proteinExistence type="predicted"/>
<dbReference type="STRING" id="1519643.SAMN06295933_1752"/>
<dbReference type="Pfam" id="PF07495">
    <property type="entry name" value="Y_Y_Y"/>
    <property type="match status" value="1"/>
</dbReference>
<dbReference type="InterPro" id="IPR003661">
    <property type="entry name" value="HisK_dim/P_dom"/>
</dbReference>
<dbReference type="Pfam" id="PF02518">
    <property type="entry name" value="HATPase_c"/>
    <property type="match status" value="1"/>
</dbReference>
<dbReference type="Pfam" id="PF00072">
    <property type="entry name" value="Response_reg"/>
    <property type="match status" value="1"/>
</dbReference>
<evidence type="ECO:0000256" key="7">
    <source>
        <dbReference type="ARBA" id="ARBA00022840"/>
    </source>
</evidence>
<keyword evidence="12" id="KW-0812">Transmembrane</keyword>
<evidence type="ECO:0000256" key="5">
    <source>
        <dbReference type="ARBA" id="ARBA00022741"/>
    </source>
</evidence>
<dbReference type="FunFam" id="2.60.40.10:FF:000791">
    <property type="entry name" value="Two-component system sensor histidine kinase/response regulator"/>
    <property type="match status" value="1"/>
</dbReference>
<keyword evidence="4" id="KW-0808">Transferase</keyword>
<evidence type="ECO:0000256" key="9">
    <source>
        <dbReference type="ARBA" id="ARBA00064003"/>
    </source>
</evidence>
<gene>
    <name evidence="15" type="ORF">SAMN06295933_1752</name>
</gene>
<dbReference type="SMART" id="SM00388">
    <property type="entry name" value="HisKA"/>
    <property type="match status" value="1"/>
</dbReference>
<reference evidence="16" key="1">
    <citation type="submission" date="2017-04" db="EMBL/GenBank/DDBJ databases">
        <authorList>
            <person name="Varghese N."/>
            <person name="Submissions S."/>
        </authorList>
    </citation>
    <scope>NUCLEOTIDE SEQUENCE [LARGE SCALE GENOMIC DNA]</scope>
    <source>
        <strain evidence="16">K3S</strain>
    </source>
</reference>
<sequence length="1381" mass="154499">MMNTNFPSKNSFKSAIIVLTLFFCFWGTVPASAFQEELRFERLSLDQGLSQSSILCMLQDSKGFLWFGTYDGLNRYDGRHMKIYTKSKSPGSISDGNIRALYEDSSGILWVGTKSGGLNTYNRKTDTFSYFTPDKDNPHSISGKTVTCIYEDSKGQLWIGTESGLNLFDRTTRAFKNFQHTDEQTSISSNEIRSIYEDMQGRLWVGTAKGLNLFIEKDHQFKHYFNNPSDSATLCGDTVLCFYQNKENQLWIGTKKGLAILDTASQTFKTIFNTLEINDIFKDRSGNLWIGTLEGLAKRNPETAGAEPEKMKFSFFKHNQLDPQSLSDNKVTQIIEDLSGVLWIGTYADGLSKLTPKMQAFEILRYQPNKKDSLPGKEVSAILEDQEGLVWIGTYKDGLSSYNPQTGELKNFNAKSPKPWNLPGDRINCIFQDSKGFIWVGTRKNGVFVLDKKNGIKATYQRDKGDKNSISQNNIWWINEGSQGYIWIGTSKKGLNRLDPETGKFKHYTHSVSDPKSLAHDRVRNIFEDSKNNFWICTNAGLDLMDRDSGTFIHHKSISDDPSSISNNRVTPIAEAADGSLWIGTDEGLNRFDPATGFFTRYTQKDGFANDGIQGLCLDSSGDIWVSTFKGISHLDPKTGNILNFGISDGLQGIEFWINSYNKGQSGRMYFGGLNGMNMFYPSNIKINPNPPPVVITALDILNSPAELPTNITETKEITLSWKDAMFTFSFAALDYQNPKLNKYKYKLEGFNDRWLNAADGTATFTNFNHGSYIFKVKASNSDGIWNEAGTSIIINITPPFWRTWWFITGVILLILISIFAFTHFRIKVIEKQKKNLAAQVAEKTADLNTEIAEHMKTEGELEKAIIKAEDANKAKSAFLASMSHEIRTPLNSIIGIADLLKDTELNDEQEEYVHIFESSGEILLSIINDILDFSKLEAEHVVLEAIPIDLLQEVESILYLQSAAATARNIELICRYKPDVPEFVIGDPTRLRQIILNILSNAVKFTSGGEVSLTVSRAPNTNHPDNLIFSIEDTGVGISPDKLDYIFAPFSQADSSTTRKFGGSGLGLSISKKLADLMGGTISAKSVQGKGSTFEITLPLPRDRESESFLKPDLASINIIVASNNYKTLDSICEKLNYFKATTTPCTNANSLKALLLSPQADKSDMIILDLNIENGTNTLQSLQAANESVPPVMLLGRGPSFDRKLIDRKLILAGTTKPIMQRPFLRTIMDILNITPDDPQNASRGSKIILPQMKILLTEDNIPNRELIRHFLKNSHATLVMASNGEEGLKLALNDKFDIILMDMEMPVMDGYEFLKQFRMVEKNTHGKRTGVIALTAHASAEHRSRCIEAGADEFLSKPIKQAVLTQKIQELYNKMRKE</sequence>
<comment type="subunit">
    <text evidence="9">At low DSF concentrations, interacts with RpfF.</text>
</comment>
<evidence type="ECO:0000259" key="14">
    <source>
        <dbReference type="PROSITE" id="PS50110"/>
    </source>
</evidence>
<keyword evidence="5" id="KW-0547">Nucleotide-binding</keyword>
<dbReference type="InterPro" id="IPR015943">
    <property type="entry name" value="WD40/YVTN_repeat-like_dom_sf"/>
</dbReference>
<evidence type="ECO:0000256" key="11">
    <source>
        <dbReference type="PROSITE-ProRule" id="PRU00169"/>
    </source>
</evidence>
<dbReference type="InterPro" id="IPR011006">
    <property type="entry name" value="CheY-like_superfamily"/>
</dbReference>
<evidence type="ECO:0000256" key="10">
    <source>
        <dbReference type="ARBA" id="ARBA00068150"/>
    </source>
</evidence>
<keyword evidence="12" id="KW-1133">Transmembrane helix</keyword>
<dbReference type="PANTHER" id="PTHR43547">
    <property type="entry name" value="TWO-COMPONENT HISTIDINE KINASE"/>
    <property type="match status" value="1"/>
</dbReference>
<dbReference type="InterPro" id="IPR011123">
    <property type="entry name" value="Y_Y_Y"/>
</dbReference>
<dbReference type="PROSITE" id="PS50109">
    <property type="entry name" value="HIS_KIN"/>
    <property type="match status" value="1"/>
</dbReference>
<dbReference type="Gene3D" id="3.40.50.2300">
    <property type="match status" value="1"/>
</dbReference>
<dbReference type="PROSITE" id="PS50110">
    <property type="entry name" value="RESPONSE_REGULATORY"/>
    <property type="match status" value="1"/>
</dbReference>
<dbReference type="Gene3D" id="2.60.40.10">
    <property type="entry name" value="Immunoglobulins"/>
    <property type="match status" value="1"/>
</dbReference>
<comment type="catalytic activity">
    <reaction evidence="1">
        <text>ATP + protein L-histidine = ADP + protein N-phospho-L-histidine.</text>
        <dbReference type="EC" id="2.7.13.3"/>
    </reaction>
</comment>
<dbReference type="Gene3D" id="3.30.565.10">
    <property type="entry name" value="Histidine kinase-like ATPase, C-terminal domain"/>
    <property type="match status" value="1"/>
</dbReference>
<dbReference type="InterPro" id="IPR004358">
    <property type="entry name" value="Sig_transdc_His_kin-like_C"/>
</dbReference>
<dbReference type="InterPro" id="IPR003594">
    <property type="entry name" value="HATPase_dom"/>
</dbReference>
<dbReference type="FunFam" id="1.10.287.130:FF:000002">
    <property type="entry name" value="Two-component osmosensing histidine kinase"/>
    <property type="match status" value="1"/>
</dbReference>
<evidence type="ECO:0000256" key="4">
    <source>
        <dbReference type="ARBA" id="ARBA00022679"/>
    </source>
</evidence>
<protein>
    <recommendedName>
        <fullName evidence="10">Sensory/regulatory protein RpfC</fullName>
        <ecNumber evidence="2">2.7.13.3</ecNumber>
    </recommendedName>
</protein>
<dbReference type="GO" id="GO:0005524">
    <property type="term" value="F:ATP binding"/>
    <property type="evidence" value="ECO:0007669"/>
    <property type="project" value="UniProtKB-KW"/>
</dbReference>
<evidence type="ECO:0000256" key="12">
    <source>
        <dbReference type="SAM" id="Phobius"/>
    </source>
</evidence>
<keyword evidence="16" id="KW-1185">Reference proteome</keyword>
<keyword evidence="7" id="KW-0067">ATP-binding</keyword>
<accession>A0A1X7DCN2</accession>
<dbReference type="Pfam" id="PF07494">
    <property type="entry name" value="Reg_prop"/>
    <property type="match status" value="10"/>
</dbReference>
<feature type="transmembrane region" description="Helical" evidence="12">
    <location>
        <begin position="805"/>
        <end position="825"/>
    </location>
</feature>
<dbReference type="Proteomes" id="UP000192906">
    <property type="component" value="Unassembled WGS sequence"/>
</dbReference>
<dbReference type="CDD" id="cd17546">
    <property type="entry name" value="REC_hyHK_CKI1_RcsC-like"/>
    <property type="match status" value="1"/>
</dbReference>
<dbReference type="SUPFAM" id="SSF52172">
    <property type="entry name" value="CheY-like"/>
    <property type="match status" value="2"/>
</dbReference>
<dbReference type="SUPFAM" id="SSF47384">
    <property type="entry name" value="Homodimeric domain of signal transducing histidine kinase"/>
    <property type="match status" value="1"/>
</dbReference>
<dbReference type="InterPro" id="IPR005467">
    <property type="entry name" value="His_kinase_dom"/>
</dbReference>
<evidence type="ECO:0000256" key="2">
    <source>
        <dbReference type="ARBA" id="ARBA00012438"/>
    </source>
</evidence>
<dbReference type="Gene3D" id="1.10.287.130">
    <property type="match status" value="1"/>
</dbReference>
<evidence type="ECO:0000313" key="16">
    <source>
        <dbReference type="Proteomes" id="UP000192906"/>
    </source>
</evidence>